<dbReference type="GO" id="GO:0071037">
    <property type="term" value="P:nuclear polyadenylation-dependent snRNA catabolic process"/>
    <property type="evidence" value="ECO:0007669"/>
    <property type="project" value="TreeGrafter"/>
</dbReference>
<gene>
    <name evidence="2" type="ORF">FRX31_013387</name>
</gene>
<dbReference type="SUPFAM" id="SSF47819">
    <property type="entry name" value="HRDC-like"/>
    <property type="match status" value="1"/>
</dbReference>
<dbReference type="GO" id="GO:0071035">
    <property type="term" value="P:nuclear polyadenylation-dependent rRNA catabolic process"/>
    <property type="evidence" value="ECO:0007669"/>
    <property type="project" value="TreeGrafter"/>
</dbReference>
<dbReference type="GO" id="GO:0071044">
    <property type="term" value="P:histone mRNA catabolic process"/>
    <property type="evidence" value="ECO:0007669"/>
    <property type="project" value="TreeGrafter"/>
</dbReference>
<sequence length="196" mass="22446">ASRVLNLERNSLEYLLHHYCGVTANKEYQNADWRLRPIPAEMLKYAREDTHYLLHIYDLMKVSLREASTGSENVDALLSEVYKRSYDICMQLYEKEIRTDISYLHIYGVQGAEFNSQQLAVVAGLCEWRDGVARAEDESTGHMPLTAGKLRRLLSSKHSYVERNLGSVVSIIKRSIENATAFESVAEQLQNARTEM</sequence>
<dbReference type="OrthoDB" id="2250022at2759"/>
<dbReference type="AlphaFoldDB" id="A0A7J6WHX9"/>
<dbReference type="PANTHER" id="PTHR12124">
    <property type="entry name" value="POLYMYOSITIS/SCLERODERMA AUTOANTIGEN-RELATED"/>
    <property type="match status" value="1"/>
</dbReference>
<dbReference type="InterPro" id="IPR044876">
    <property type="entry name" value="HRDC_dom_sf"/>
</dbReference>
<dbReference type="InterPro" id="IPR002562">
    <property type="entry name" value="3'-5'_exonuclease_dom"/>
</dbReference>
<evidence type="ECO:0000313" key="2">
    <source>
        <dbReference type="EMBL" id="KAF5197026.1"/>
    </source>
</evidence>
<feature type="non-terminal residue" evidence="2">
    <location>
        <position position="1"/>
    </location>
</feature>
<dbReference type="GO" id="GO:0071040">
    <property type="term" value="P:nuclear polyadenylation-dependent antisense transcript catabolic process"/>
    <property type="evidence" value="ECO:0007669"/>
    <property type="project" value="TreeGrafter"/>
</dbReference>
<dbReference type="EMBL" id="JABWDY010015201">
    <property type="protein sequence ID" value="KAF5197026.1"/>
    <property type="molecule type" value="Genomic_DNA"/>
</dbReference>
<dbReference type="GO" id="GO:0000166">
    <property type="term" value="F:nucleotide binding"/>
    <property type="evidence" value="ECO:0007669"/>
    <property type="project" value="InterPro"/>
</dbReference>
<dbReference type="GO" id="GO:0071038">
    <property type="term" value="P:TRAMP-dependent tRNA surveillance pathway"/>
    <property type="evidence" value="ECO:0007669"/>
    <property type="project" value="TreeGrafter"/>
</dbReference>
<dbReference type="GO" id="GO:0003727">
    <property type="term" value="F:single-stranded RNA binding"/>
    <property type="evidence" value="ECO:0007669"/>
    <property type="project" value="TreeGrafter"/>
</dbReference>
<dbReference type="GO" id="GO:0000175">
    <property type="term" value="F:3'-5'-RNA exonuclease activity"/>
    <property type="evidence" value="ECO:0007669"/>
    <property type="project" value="InterPro"/>
</dbReference>
<dbReference type="InterPro" id="IPR010997">
    <property type="entry name" value="HRDC-like_sf"/>
</dbReference>
<name>A0A7J6WHX9_THATH</name>
<proteinExistence type="predicted"/>
<dbReference type="Gene3D" id="1.10.150.80">
    <property type="entry name" value="HRDC domain"/>
    <property type="match status" value="1"/>
</dbReference>
<dbReference type="InterPro" id="IPR012337">
    <property type="entry name" value="RNaseH-like_sf"/>
</dbReference>
<comment type="caution">
    <text evidence="2">The sequence shown here is derived from an EMBL/GenBank/DDBJ whole genome shotgun (WGS) entry which is preliminary data.</text>
</comment>
<dbReference type="GO" id="GO:0005730">
    <property type="term" value="C:nucleolus"/>
    <property type="evidence" value="ECO:0007669"/>
    <property type="project" value="TreeGrafter"/>
</dbReference>
<dbReference type="GO" id="GO:0071039">
    <property type="term" value="P:nuclear polyadenylation-dependent CUT catabolic process"/>
    <property type="evidence" value="ECO:0007669"/>
    <property type="project" value="TreeGrafter"/>
</dbReference>
<dbReference type="GO" id="GO:0000467">
    <property type="term" value="P:exonucleolytic trimming to generate mature 3'-end of 5.8S rRNA from tricistronic rRNA transcript (SSU-rRNA, 5.8S rRNA, LSU-rRNA)"/>
    <property type="evidence" value="ECO:0007669"/>
    <property type="project" value="InterPro"/>
</dbReference>
<dbReference type="Gene3D" id="3.30.420.10">
    <property type="entry name" value="Ribonuclease H-like superfamily/Ribonuclease H"/>
    <property type="match status" value="1"/>
</dbReference>
<evidence type="ECO:0000313" key="3">
    <source>
        <dbReference type="Proteomes" id="UP000554482"/>
    </source>
</evidence>
<feature type="domain" description="3'-5' exonuclease" evidence="1">
    <location>
        <begin position="1"/>
        <end position="63"/>
    </location>
</feature>
<dbReference type="GO" id="GO:0000176">
    <property type="term" value="C:nuclear exosome (RNase complex)"/>
    <property type="evidence" value="ECO:0007669"/>
    <property type="project" value="TreeGrafter"/>
</dbReference>
<dbReference type="GO" id="GO:0071036">
    <property type="term" value="P:nuclear polyadenylation-dependent snoRNA catabolic process"/>
    <property type="evidence" value="ECO:0007669"/>
    <property type="project" value="TreeGrafter"/>
</dbReference>
<keyword evidence="3" id="KW-1185">Reference proteome</keyword>
<accession>A0A7J6WHX9</accession>
<feature type="non-terminal residue" evidence="2">
    <location>
        <position position="196"/>
    </location>
</feature>
<dbReference type="InterPro" id="IPR045092">
    <property type="entry name" value="Rrp6-like"/>
</dbReference>
<organism evidence="2 3">
    <name type="scientific">Thalictrum thalictroides</name>
    <name type="common">Rue-anemone</name>
    <name type="synonym">Anemone thalictroides</name>
    <dbReference type="NCBI Taxonomy" id="46969"/>
    <lineage>
        <taxon>Eukaryota</taxon>
        <taxon>Viridiplantae</taxon>
        <taxon>Streptophyta</taxon>
        <taxon>Embryophyta</taxon>
        <taxon>Tracheophyta</taxon>
        <taxon>Spermatophyta</taxon>
        <taxon>Magnoliopsida</taxon>
        <taxon>Ranunculales</taxon>
        <taxon>Ranunculaceae</taxon>
        <taxon>Thalictroideae</taxon>
        <taxon>Thalictrum</taxon>
    </lineage>
</organism>
<dbReference type="PANTHER" id="PTHR12124:SF47">
    <property type="entry name" value="EXOSOME COMPONENT 10"/>
    <property type="match status" value="1"/>
</dbReference>
<protein>
    <submittedName>
        <fullName evidence="2">Rrp6-like</fullName>
    </submittedName>
</protein>
<dbReference type="GO" id="GO:0071051">
    <property type="term" value="P:poly(A)-dependent snoRNA 3'-end processing"/>
    <property type="evidence" value="ECO:0007669"/>
    <property type="project" value="TreeGrafter"/>
</dbReference>
<dbReference type="Pfam" id="PF01612">
    <property type="entry name" value="DNA_pol_A_exo1"/>
    <property type="match status" value="1"/>
</dbReference>
<reference evidence="2 3" key="1">
    <citation type="submission" date="2020-06" db="EMBL/GenBank/DDBJ databases">
        <title>Transcriptomic and genomic resources for Thalictrum thalictroides and T. hernandezii: Facilitating candidate gene discovery in an emerging model plant lineage.</title>
        <authorList>
            <person name="Arias T."/>
            <person name="Riano-Pachon D.M."/>
            <person name="Di Stilio V.S."/>
        </authorList>
    </citation>
    <scope>NUCLEOTIDE SEQUENCE [LARGE SCALE GENOMIC DNA]</scope>
    <source>
        <strain evidence="3">cv. WT478/WT964</strain>
        <tissue evidence="2">Leaves</tissue>
    </source>
</reference>
<dbReference type="Proteomes" id="UP000554482">
    <property type="component" value="Unassembled WGS sequence"/>
</dbReference>
<evidence type="ECO:0000259" key="1">
    <source>
        <dbReference type="Pfam" id="PF01612"/>
    </source>
</evidence>
<dbReference type="InterPro" id="IPR036397">
    <property type="entry name" value="RNaseH_sf"/>
</dbReference>
<dbReference type="SUPFAM" id="SSF53098">
    <property type="entry name" value="Ribonuclease H-like"/>
    <property type="match status" value="1"/>
</dbReference>